<dbReference type="Proteomes" id="UP000176803">
    <property type="component" value="Unassembled WGS sequence"/>
</dbReference>
<sequence>MKRKKIALYDPYLDVLGGGEKHILSIIQILTRRGYDLDIFWQTDLADEFIRKFNLKLPKIRFLPNIFKDRGNFWQKIVTLKKYDLFFYISDGSYFFSPAKKNYVFAMVPDQKIYPASFINRIKTLNFSFIANSQFTANRLARWGLSAKVVYPYIDQSLLNINLNDPPKEKIILSVGRFFPHLHSKRHDLAIQAFQQLKKADPIYADYRLLLAGSVQKQDQGYLQELQKKAGADLAIKFLIDPPNNQLINLYQKTEYCWHFTGYGIDAEKHPEKVEHLGISPIEAMAAGALTFAYSAGGPKEIIQPGQTGFLFTDIDDLIFQMQQLKKDNAKQETVKKQANIFVKKHFSYDVFNQKVISVFQP</sequence>
<dbReference type="InterPro" id="IPR038013">
    <property type="entry name" value="ALG11"/>
</dbReference>
<evidence type="ECO:0000313" key="2">
    <source>
        <dbReference type="EMBL" id="OGK38516.1"/>
    </source>
</evidence>
<gene>
    <name evidence="2" type="ORF">A3F03_00635</name>
</gene>
<dbReference type="InterPro" id="IPR001296">
    <property type="entry name" value="Glyco_trans_1"/>
</dbReference>
<accession>A0A1F7I566</accession>
<name>A0A1F7I566_9BACT</name>
<dbReference type="CDD" id="cd03801">
    <property type="entry name" value="GT4_PimA-like"/>
    <property type="match status" value="1"/>
</dbReference>
<reference evidence="2 3" key="1">
    <citation type="journal article" date="2016" name="Nat. Commun.">
        <title>Thousands of microbial genomes shed light on interconnected biogeochemical processes in an aquifer system.</title>
        <authorList>
            <person name="Anantharaman K."/>
            <person name="Brown C.T."/>
            <person name="Hug L.A."/>
            <person name="Sharon I."/>
            <person name="Castelle C.J."/>
            <person name="Probst A.J."/>
            <person name="Thomas B.C."/>
            <person name="Singh A."/>
            <person name="Wilkins M.J."/>
            <person name="Karaoz U."/>
            <person name="Brodie E.L."/>
            <person name="Williams K.H."/>
            <person name="Hubbard S.S."/>
            <person name="Banfield J.F."/>
        </authorList>
    </citation>
    <scope>NUCLEOTIDE SEQUENCE [LARGE SCALE GENOMIC DNA]</scope>
</reference>
<proteinExistence type="predicted"/>
<dbReference type="AlphaFoldDB" id="A0A1F7I566"/>
<comment type="caution">
    <text evidence="2">The sequence shown here is derived from an EMBL/GenBank/DDBJ whole genome shotgun (WGS) entry which is preliminary data.</text>
</comment>
<dbReference type="SUPFAM" id="SSF53756">
    <property type="entry name" value="UDP-Glycosyltransferase/glycogen phosphorylase"/>
    <property type="match status" value="1"/>
</dbReference>
<organism evidence="2 3">
    <name type="scientific">Candidatus Roizmanbacteria bacterium RIFCSPHIGHO2_12_FULL_41_11</name>
    <dbReference type="NCBI Taxonomy" id="1802052"/>
    <lineage>
        <taxon>Bacteria</taxon>
        <taxon>Candidatus Roizmaniibacteriota</taxon>
    </lineage>
</organism>
<feature type="domain" description="Glycosyl transferase family 1" evidence="1">
    <location>
        <begin position="164"/>
        <end position="339"/>
    </location>
</feature>
<dbReference type="PANTHER" id="PTHR45919">
    <property type="entry name" value="GDP-MAN:MAN(3)GLCNAC(2)-PP-DOL ALPHA-1,2-MANNOSYLTRANSFERASE"/>
    <property type="match status" value="1"/>
</dbReference>
<evidence type="ECO:0000259" key="1">
    <source>
        <dbReference type="Pfam" id="PF00534"/>
    </source>
</evidence>
<evidence type="ECO:0000313" key="3">
    <source>
        <dbReference type="Proteomes" id="UP000176803"/>
    </source>
</evidence>
<dbReference type="GO" id="GO:0016020">
    <property type="term" value="C:membrane"/>
    <property type="evidence" value="ECO:0007669"/>
    <property type="project" value="TreeGrafter"/>
</dbReference>
<dbReference type="GO" id="GO:0004377">
    <property type="term" value="F:GDP-Man:Man(3)GlcNAc(2)-PP-Dol alpha-1,2-mannosyltransferase activity"/>
    <property type="evidence" value="ECO:0007669"/>
    <property type="project" value="InterPro"/>
</dbReference>
<dbReference type="Pfam" id="PF00534">
    <property type="entry name" value="Glycos_transf_1"/>
    <property type="match status" value="1"/>
</dbReference>
<dbReference type="PANTHER" id="PTHR45919:SF1">
    <property type="entry name" value="GDP-MAN:MAN(3)GLCNAC(2)-PP-DOL ALPHA-1,2-MANNOSYLTRANSFERASE"/>
    <property type="match status" value="1"/>
</dbReference>
<protein>
    <recommendedName>
        <fullName evidence="1">Glycosyl transferase family 1 domain-containing protein</fullName>
    </recommendedName>
</protein>
<dbReference type="GO" id="GO:0006487">
    <property type="term" value="P:protein N-linked glycosylation"/>
    <property type="evidence" value="ECO:0007669"/>
    <property type="project" value="TreeGrafter"/>
</dbReference>
<dbReference type="Gene3D" id="3.40.50.2000">
    <property type="entry name" value="Glycogen Phosphorylase B"/>
    <property type="match status" value="1"/>
</dbReference>
<dbReference type="EMBL" id="MGAC01000010">
    <property type="protein sequence ID" value="OGK38516.1"/>
    <property type="molecule type" value="Genomic_DNA"/>
</dbReference>